<dbReference type="EMBL" id="JBHSJJ010000001">
    <property type="protein sequence ID" value="MFC4870293.1"/>
    <property type="molecule type" value="Genomic_DNA"/>
</dbReference>
<reference evidence="4" key="1">
    <citation type="journal article" date="2019" name="Int. J. Syst. Evol. Microbiol.">
        <title>The Global Catalogue of Microorganisms (GCM) 10K type strain sequencing project: providing services to taxonomists for standard genome sequencing and annotation.</title>
        <authorList>
            <consortium name="The Broad Institute Genomics Platform"/>
            <consortium name="The Broad Institute Genome Sequencing Center for Infectious Disease"/>
            <person name="Wu L."/>
            <person name="Ma J."/>
        </authorList>
    </citation>
    <scope>NUCLEOTIDE SEQUENCE [LARGE SCALE GENOMIC DNA]</scope>
    <source>
        <strain evidence="4">CGMCC 4.7466</strain>
    </source>
</reference>
<evidence type="ECO:0000313" key="4">
    <source>
        <dbReference type="Proteomes" id="UP001595818"/>
    </source>
</evidence>
<evidence type="ECO:0000256" key="1">
    <source>
        <dbReference type="SAM" id="MobiDB-lite"/>
    </source>
</evidence>
<gene>
    <name evidence="3" type="ORF">ACFPFU_01260</name>
</gene>
<keyword evidence="4" id="KW-1185">Reference proteome</keyword>
<evidence type="ECO:0000313" key="3">
    <source>
        <dbReference type="EMBL" id="MFC4870293.1"/>
    </source>
</evidence>
<dbReference type="InterPro" id="IPR017850">
    <property type="entry name" value="Alkaline_phosphatase_core_sf"/>
</dbReference>
<dbReference type="PANTHER" id="PTHR43751">
    <property type="entry name" value="SULFATASE"/>
    <property type="match status" value="1"/>
</dbReference>
<comment type="caution">
    <text evidence="3">The sequence shown here is derived from an EMBL/GenBank/DDBJ whole genome shotgun (WGS) entry which is preliminary data.</text>
</comment>
<dbReference type="RefSeq" id="WP_377060701.1">
    <property type="nucleotide sequence ID" value="NZ_JBHSJJ010000001.1"/>
</dbReference>
<evidence type="ECO:0000259" key="2">
    <source>
        <dbReference type="Pfam" id="PF00884"/>
    </source>
</evidence>
<accession>A0ABV9SVF5</accession>
<proteinExistence type="predicted"/>
<dbReference type="SUPFAM" id="SSF53649">
    <property type="entry name" value="Alkaline phosphatase-like"/>
    <property type="match status" value="1"/>
</dbReference>
<dbReference type="PANTHER" id="PTHR43751:SF1">
    <property type="entry name" value="SULFATASE ATSG-RELATED"/>
    <property type="match status" value="1"/>
</dbReference>
<dbReference type="CDD" id="cd16027">
    <property type="entry name" value="SGSH"/>
    <property type="match status" value="1"/>
</dbReference>
<name>A0ABV9SVF5_9BACT</name>
<dbReference type="InterPro" id="IPR000917">
    <property type="entry name" value="Sulfatase_N"/>
</dbReference>
<dbReference type="Gene3D" id="3.40.720.10">
    <property type="entry name" value="Alkaline Phosphatase, subunit A"/>
    <property type="match status" value="1"/>
</dbReference>
<protein>
    <submittedName>
        <fullName evidence="3">Sulfatase</fullName>
    </submittedName>
</protein>
<dbReference type="Pfam" id="PF00884">
    <property type="entry name" value="Sulfatase"/>
    <property type="match status" value="1"/>
</dbReference>
<feature type="region of interest" description="Disordered" evidence="1">
    <location>
        <begin position="445"/>
        <end position="471"/>
    </location>
</feature>
<dbReference type="Proteomes" id="UP001595818">
    <property type="component" value="Unassembled WGS sequence"/>
</dbReference>
<sequence length="471" mass="53611">MKYFYLLLLATLVFINEGECQKRPNIVLFIADDLGAIDIPLYGNPIVRTPNIDRLAGESLLFTHAFATSPTCSPSRASIHTGLMPFRNGAHANHSGIKDNVRTLPDYLKAAGYRVAIAGKYHLGPMKAYPFEMIHGTNVPEPGYEGKGELWTDLVLDPVDEWLSKVKKEGEDPFLLVVNDHSPHVFWPENPEYEASEVEIPSIHIDTDATRKARAQYYTDITKMDTNVGKLMEYLASNELLDNTVIIFTSDQGPQWAFGKWSLYDYGIKVPMLVRWPGVIEGNTATDALVSLVDLLPTIMEMAGVKAPKAPEQIDGTSFLPLLQGKTNRHREYIYASHTGDGDMNRTPIRMVRNKRYKYLLNLAPEVKYTTHMDKGAHKDYWTTWDEMASQEEHARAVLWRYHYHPREELYDVVADPDEKKNLAFNPHYREIMEDLRNRLSEWRTQQGDAETGSFERKDSGLAPGGPYIFK</sequence>
<dbReference type="InterPro" id="IPR052701">
    <property type="entry name" value="GAG_Ulvan_Degrading_Sulfatases"/>
</dbReference>
<feature type="domain" description="Sulfatase N-terminal" evidence="2">
    <location>
        <begin position="24"/>
        <end position="305"/>
    </location>
</feature>
<organism evidence="3 4">
    <name type="scientific">Negadavirga shengliensis</name>
    <dbReference type="NCBI Taxonomy" id="1389218"/>
    <lineage>
        <taxon>Bacteria</taxon>
        <taxon>Pseudomonadati</taxon>
        <taxon>Bacteroidota</taxon>
        <taxon>Cytophagia</taxon>
        <taxon>Cytophagales</taxon>
        <taxon>Cyclobacteriaceae</taxon>
        <taxon>Negadavirga</taxon>
    </lineage>
</organism>